<dbReference type="EMBL" id="CP001958">
    <property type="protein sequence ID" value="ADG98778.1"/>
    <property type="molecule type" value="Genomic_DNA"/>
</dbReference>
<dbReference type="InterPro" id="IPR000825">
    <property type="entry name" value="SUF_FeS_clus_asmbl_SufBD_core"/>
</dbReference>
<dbReference type="Pfam" id="PF19295">
    <property type="entry name" value="SufBD_N"/>
    <property type="match status" value="1"/>
</dbReference>
<evidence type="ECO:0000313" key="5">
    <source>
        <dbReference type="Proteomes" id="UP000002247"/>
    </source>
</evidence>
<dbReference type="AlphaFoldDB" id="D6ZAP2"/>
<dbReference type="SUPFAM" id="SSF101960">
    <property type="entry name" value="Stabilizer of iron transporter SufD"/>
    <property type="match status" value="1"/>
</dbReference>
<organism evidence="4 5">
    <name type="scientific">Segniliparus rotundus (strain ATCC BAA-972 / CDC 1076 / CIP 108378 / DSM 44985 / JCM 13578)</name>
    <dbReference type="NCBI Taxonomy" id="640132"/>
    <lineage>
        <taxon>Bacteria</taxon>
        <taxon>Bacillati</taxon>
        <taxon>Actinomycetota</taxon>
        <taxon>Actinomycetes</taxon>
        <taxon>Mycobacteriales</taxon>
        <taxon>Segniliparaceae</taxon>
        <taxon>Segniliparus</taxon>
    </lineage>
</organism>
<reference evidence="4 5" key="1">
    <citation type="journal article" date="2010" name="Stand. Genomic Sci.">
        <title>Complete genome sequence of Segniliparus rotundus type strain (CDC 1076).</title>
        <authorList>
            <person name="Sikorski J."/>
            <person name="Lapidus A."/>
            <person name="Copeland A."/>
            <person name="Misra M."/>
            <person name="Glavina Del Rio T."/>
            <person name="Nolan M."/>
            <person name="Lucas S."/>
            <person name="Chen F."/>
            <person name="Tice H."/>
            <person name="Cheng J.F."/>
            <person name="Jando M."/>
            <person name="Schneider S."/>
            <person name="Bruce D."/>
            <person name="Goodwin L."/>
            <person name="Pitluck S."/>
            <person name="Liolios K."/>
            <person name="Mikhailova N."/>
            <person name="Pati A."/>
            <person name="Ivanova N."/>
            <person name="Mavromatis K."/>
            <person name="Chen A."/>
            <person name="Palaniappan K."/>
            <person name="Chertkov O."/>
            <person name="Land M."/>
            <person name="Hauser L."/>
            <person name="Chang Y.J."/>
            <person name="Jeffries C.D."/>
            <person name="Brettin T."/>
            <person name="Detter J.C."/>
            <person name="Han C."/>
            <person name="Rohde M."/>
            <person name="Goker M."/>
            <person name="Bristow J."/>
            <person name="Eisen J.A."/>
            <person name="Markowitz V."/>
            <person name="Hugenholtz P."/>
            <person name="Kyrpides N.C."/>
            <person name="Klenk H.P."/>
        </authorList>
    </citation>
    <scope>NUCLEOTIDE SEQUENCE [LARGE SCALE GENOMIC DNA]</scope>
    <source>
        <strain evidence="5">ATCC BAA-972 / CDC 1076 / CIP 108378 / DSM 44985 / JCM 13578</strain>
    </source>
</reference>
<proteinExistence type="inferred from homology"/>
<keyword evidence="5" id="KW-1185">Reference proteome</keyword>
<dbReference type="GO" id="GO:0016226">
    <property type="term" value="P:iron-sulfur cluster assembly"/>
    <property type="evidence" value="ECO:0007669"/>
    <property type="project" value="InterPro"/>
</dbReference>
<dbReference type="InterPro" id="IPR037284">
    <property type="entry name" value="SUF_FeS_clus_asmbl_SufBD_sf"/>
</dbReference>
<evidence type="ECO:0000313" key="4">
    <source>
        <dbReference type="EMBL" id="ADG98778.1"/>
    </source>
</evidence>
<protein>
    <submittedName>
        <fullName evidence="4">FeS assembly protein SufB</fullName>
    </submittedName>
</protein>
<feature type="domain" description="SUF system FeS cluster assembly SufBD N-terminal" evidence="3">
    <location>
        <begin position="151"/>
        <end position="214"/>
    </location>
</feature>
<dbReference type="PANTHER" id="PTHR30508">
    <property type="entry name" value="FES CLUSTER ASSEMBLY PROTEIN SUF"/>
    <property type="match status" value="1"/>
</dbReference>
<accession>D6ZAP2</accession>
<evidence type="ECO:0000259" key="2">
    <source>
        <dbReference type="Pfam" id="PF01458"/>
    </source>
</evidence>
<dbReference type="InterPro" id="IPR055346">
    <property type="entry name" value="Fe-S_cluster_assembly_SufBD"/>
</dbReference>
<dbReference type="OrthoDB" id="9803529at2"/>
<sequence>MTQELAKEILAPASQDEVIASLGNYGYGWSDADTAGASARRGISEEVVADISAKKGEPEWMLQARLKALSIFNRKPMPAWGGDLSGIDFDNIKYFVRSTEKQAATWDDLPEDIKNTYDKLGIPEAEKNRLVAGVAAQYESEVVYHQIREDLEQQGVVFLDTDTALKEHPDVFREHFGTVIPAGDNKFSALNTAVWSGGSYIYVPKGVQVDIPLQAYFRINTENMGQFERTLIIVDEDAYVHYVEGCTAPIYKSDSLHSAVVEIIVKPGGRCRYTTIQNWSNNVYNLVTKRARAEAGATMEWIDGNIGSKVTMKYPAVWLTGEHAKGEVLSLAFAGPGQHQDTGSKMLHLAPKTSSNIVSKSVARGGGRSSYRGLVGVHKGAAGSRSTVRCDALLVDEISRSDTYPYVDVREDDVTMGHEATVSKVSEEQLFYLMSRGLTEDEAMAMVVRGFIEPIAKELPMEYALELNRLIELQMEGAVG</sequence>
<dbReference type="HOGENOM" id="CLU_026231_0_1_11"/>
<dbReference type="InterPro" id="IPR010231">
    <property type="entry name" value="SUF_FeS_clus_asmbl_SufB"/>
</dbReference>
<dbReference type="Pfam" id="PF01458">
    <property type="entry name" value="SUFBD_core"/>
    <property type="match status" value="1"/>
</dbReference>
<evidence type="ECO:0000259" key="3">
    <source>
        <dbReference type="Pfam" id="PF19295"/>
    </source>
</evidence>
<dbReference type="NCBIfam" id="TIGR01980">
    <property type="entry name" value="sufB"/>
    <property type="match status" value="1"/>
</dbReference>
<dbReference type="InterPro" id="IPR045595">
    <property type="entry name" value="SufBD_N"/>
</dbReference>
<name>D6ZAP2_SEGRD</name>
<dbReference type="Proteomes" id="UP000002247">
    <property type="component" value="Chromosome"/>
</dbReference>
<feature type="domain" description="SUF system FeS cluster assembly SufBD core" evidence="2">
    <location>
        <begin position="217"/>
        <end position="451"/>
    </location>
</feature>
<dbReference type="KEGG" id="srt:Srot_2329"/>
<dbReference type="STRING" id="640132.Srot_2329"/>
<dbReference type="RefSeq" id="WP_013139228.1">
    <property type="nucleotide sequence ID" value="NC_014168.1"/>
</dbReference>
<comment type="similarity">
    <text evidence="1">Belongs to the iron-sulfur cluster assembly SufBD family.</text>
</comment>
<evidence type="ECO:0000256" key="1">
    <source>
        <dbReference type="ARBA" id="ARBA00043967"/>
    </source>
</evidence>
<dbReference type="eggNOG" id="COG0719">
    <property type="taxonomic scope" value="Bacteria"/>
</dbReference>
<dbReference type="PANTHER" id="PTHR30508:SF1">
    <property type="entry name" value="UPF0051 PROTEIN ABCI8, CHLOROPLASTIC-RELATED"/>
    <property type="match status" value="1"/>
</dbReference>
<gene>
    <name evidence="4" type="ordered locus">Srot_2329</name>
</gene>